<dbReference type="GO" id="GO:0005789">
    <property type="term" value="C:endoplasmic reticulum membrane"/>
    <property type="evidence" value="ECO:0007669"/>
    <property type="project" value="UniProtKB-SubCell"/>
</dbReference>
<dbReference type="Proteomes" id="UP001174909">
    <property type="component" value="Unassembled WGS sequence"/>
</dbReference>
<evidence type="ECO:0000256" key="5">
    <source>
        <dbReference type="ARBA" id="ARBA00022516"/>
    </source>
</evidence>
<keyword evidence="20" id="KW-1185">Reference proteome</keyword>
<evidence type="ECO:0000256" key="11">
    <source>
        <dbReference type="ARBA" id="ARBA00023002"/>
    </source>
</evidence>
<evidence type="ECO:0000256" key="8">
    <source>
        <dbReference type="ARBA" id="ARBA00022832"/>
    </source>
</evidence>
<comment type="function">
    <text evidence="16">Catalyzes the last of the four reactions of the long-chain fatty acids elongation cycle. This endoplasmic reticulum-bound enzymatic process, allows the addition of 2 carbons to the chain of long- and very long-chain fatty acids/VLCFAs per cycle. This enzyme reduces the trans-2,3-enoyl-CoA fatty acid intermediate to an acyl-CoA that can be further elongated by entering a new cycle of elongation. Thereby, it participates in the production of VLCFAs of different chain lengths that are involved in multiple biological processes as precursors of membrane lipids and lipid mediators.</text>
</comment>
<evidence type="ECO:0000256" key="15">
    <source>
        <dbReference type="ARBA" id="ARBA00051495"/>
    </source>
</evidence>
<protein>
    <recommendedName>
        <fullName evidence="4">very-long-chain enoyl-CoA reductase</fullName>
        <ecNumber evidence="4">1.3.1.93</ecNumber>
    </recommendedName>
</protein>
<dbReference type="InterPro" id="IPR000626">
    <property type="entry name" value="Ubiquitin-like_dom"/>
</dbReference>
<dbReference type="PROSITE" id="PS50053">
    <property type="entry name" value="UBIQUITIN_2"/>
    <property type="match status" value="1"/>
</dbReference>
<comment type="similarity">
    <text evidence="3">Belongs to the steroid 5-alpha reductase family.</text>
</comment>
<dbReference type="SUPFAM" id="SSF54236">
    <property type="entry name" value="Ubiquitin-like"/>
    <property type="match status" value="1"/>
</dbReference>
<evidence type="ECO:0000256" key="2">
    <source>
        <dbReference type="ARBA" id="ARBA00005194"/>
    </source>
</evidence>
<dbReference type="InterPro" id="IPR049127">
    <property type="entry name" value="TECR-like_N"/>
</dbReference>
<evidence type="ECO:0000256" key="1">
    <source>
        <dbReference type="ARBA" id="ARBA00004477"/>
    </source>
</evidence>
<evidence type="ECO:0000256" key="4">
    <source>
        <dbReference type="ARBA" id="ARBA00012530"/>
    </source>
</evidence>
<dbReference type="PANTHER" id="PTHR10556">
    <property type="entry name" value="3-OXO-5-ALPHA-STEROID 4-DEHYDROGENASE"/>
    <property type="match status" value="1"/>
</dbReference>
<comment type="subcellular location">
    <subcellularLocation>
        <location evidence="1">Endoplasmic reticulum membrane</location>
        <topology evidence="1">Multi-pass membrane protein</topology>
    </subcellularLocation>
</comment>
<dbReference type="GO" id="GO:0102758">
    <property type="term" value="F:very-long-chain enoyl-CoA reductase activity"/>
    <property type="evidence" value="ECO:0007669"/>
    <property type="project" value="UniProtKB-EC"/>
</dbReference>
<evidence type="ECO:0000313" key="20">
    <source>
        <dbReference type="Proteomes" id="UP001174909"/>
    </source>
</evidence>
<keyword evidence="12" id="KW-0443">Lipid metabolism</keyword>
<organism evidence="19 20">
    <name type="scientific">Geodia barretti</name>
    <name type="common">Barrett's horny sponge</name>
    <dbReference type="NCBI Taxonomy" id="519541"/>
    <lineage>
        <taxon>Eukaryota</taxon>
        <taxon>Metazoa</taxon>
        <taxon>Porifera</taxon>
        <taxon>Demospongiae</taxon>
        <taxon>Heteroscleromorpha</taxon>
        <taxon>Tetractinellida</taxon>
        <taxon>Astrophorina</taxon>
        <taxon>Geodiidae</taxon>
        <taxon>Geodia</taxon>
    </lineage>
</organism>
<keyword evidence="11" id="KW-0560">Oxidoreductase</keyword>
<evidence type="ECO:0000256" key="3">
    <source>
        <dbReference type="ARBA" id="ARBA00007742"/>
    </source>
</evidence>
<keyword evidence="8" id="KW-0276">Fatty acid metabolism</keyword>
<proteinExistence type="inferred from homology"/>
<evidence type="ECO:0000256" key="13">
    <source>
        <dbReference type="ARBA" id="ARBA00023136"/>
    </source>
</evidence>
<dbReference type="PROSITE" id="PS50244">
    <property type="entry name" value="S5A_REDUCTASE"/>
    <property type="match status" value="1"/>
</dbReference>
<accession>A0AA35XC11</accession>
<keyword evidence="5" id="KW-0444">Lipid biosynthesis</keyword>
<dbReference type="InterPro" id="IPR029071">
    <property type="entry name" value="Ubiquitin-like_domsf"/>
</dbReference>
<dbReference type="GO" id="GO:0042761">
    <property type="term" value="P:very long-chain fatty acid biosynthetic process"/>
    <property type="evidence" value="ECO:0007669"/>
    <property type="project" value="TreeGrafter"/>
</dbReference>
<evidence type="ECO:0000256" key="10">
    <source>
        <dbReference type="ARBA" id="ARBA00022989"/>
    </source>
</evidence>
<dbReference type="EC" id="1.3.1.93" evidence="4"/>
<evidence type="ECO:0000313" key="19">
    <source>
        <dbReference type="EMBL" id="CAI8045895.1"/>
    </source>
</evidence>
<evidence type="ECO:0000256" key="14">
    <source>
        <dbReference type="ARBA" id="ARBA00023160"/>
    </source>
</evidence>
<keyword evidence="13 17" id="KW-0472">Membrane</keyword>
<comment type="pathway">
    <text evidence="2">Lipid metabolism; fatty acid biosynthesis.</text>
</comment>
<evidence type="ECO:0000256" key="17">
    <source>
        <dbReference type="SAM" id="Phobius"/>
    </source>
</evidence>
<keyword evidence="9" id="KW-0521">NADP</keyword>
<reference evidence="19" key="1">
    <citation type="submission" date="2023-03" db="EMBL/GenBank/DDBJ databases">
        <authorList>
            <person name="Steffen K."/>
            <person name="Cardenas P."/>
        </authorList>
    </citation>
    <scope>NUCLEOTIDE SEQUENCE</scope>
</reference>
<feature type="domain" description="Ubiquitin-like" evidence="18">
    <location>
        <begin position="31"/>
        <end position="107"/>
    </location>
</feature>
<dbReference type="AlphaFoldDB" id="A0AA35XC11"/>
<sequence length="334" mass="37445">MRNAQGTPPESSGAVCVCTGCSAVGEALKKMKLQIHDLRSNKLICSLEEVDQQTTVLQLKNRVRAQCGQLCPERQQFKISRDKKARPVKDGDSLQSLGISDGGVIYLKDLGPQVGWSTVFLAEYAGPLAVYLLFYPRPALVYGTSRAGTDIAVHVAMVCWTLHYAKRLLETLFVHRFSHATMPLRNLFKNCSYYWGFTAFVSYYINHPLYTPPGLGSVQLFAGLALFLVCEYGNFSIHIALRDLRPPGTKERKIPMPTSNPMTKLFHFVSCPNYTYEVGAWLGFSLMTQCLPALLFAVAGFLQMAQWARGKHRNYRRDFPSYPQGRTAIVPFVI</sequence>
<name>A0AA35XC11_GEOBA</name>
<evidence type="ECO:0000256" key="12">
    <source>
        <dbReference type="ARBA" id="ARBA00023098"/>
    </source>
</evidence>
<dbReference type="InterPro" id="IPR039357">
    <property type="entry name" value="SRD5A/TECR"/>
</dbReference>
<dbReference type="Gene3D" id="1.20.120.1630">
    <property type="match status" value="1"/>
</dbReference>
<feature type="transmembrane region" description="Helical" evidence="17">
    <location>
        <begin position="290"/>
        <end position="308"/>
    </location>
</feature>
<dbReference type="PANTHER" id="PTHR10556:SF28">
    <property type="entry name" value="VERY-LONG-CHAIN ENOYL-COA REDUCTASE"/>
    <property type="match status" value="1"/>
</dbReference>
<evidence type="ECO:0000259" key="18">
    <source>
        <dbReference type="PROSITE" id="PS50053"/>
    </source>
</evidence>
<keyword evidence="10 17" id="KW-1133">Transmembrane helix</keyword>
<dbReference type="Pfam" id="PF02544">
    <property type="entry name" value="Steroid_dh"/>
    <property type="match status" value="1"/>
</dbReference>
<evidence type="ECO:0000256" key="7">
    <source>
        <dbReference type="ARBA" id="ARBA00022824"/>
    </source>
</evidence>
<evidence type="ECO:0000256" key="16">
    <source>
        <dbReference type="ARBA" id="ARBA00058640"/>
    </source>
</evidence>
<comment type="catalytic activity">
    <reaction evidence="15">
        <text>a very-long-chain 2,3-saturated fatty acyl-CoA + NADP(+) = a very-long-chain (2E)-enoyl-CoA + NADPH + H(+)</text>
        <dbReference type="Rhea" id="RHEA:14473"/>
        <dbReference type="ChEBI" id="CHEBI:15378"/>
        <dbReference type="ChEBI" id="CHEBI:57783"/>
        <dbReference type="ChEBI" id="CHEBI:58349"/>
        <dbReference type="ChEBI" id="CHEBI:83724"/>
        <dbReference type="ChEBI" id="CHEBI:83728"/>
        <dbReference type="EC" id="1.3.1.93"/>
    </reaction>
</comment>
<keyword evidence="14" id="KW-0275">Fatty acid biosynthesis</keyword>
<dbReference type="InterPro" id="IPR001104">
    <property type="entry name" value="3-oxo-5_a-steroid_4-DH_C"/>
</dbReference>
<dbReference type="FunFam" id="3.10.20.90:FF:000131">
    <property type="entry name" value="trans-2,3-enoyl-CoA reductase-like"/>
    <property type="match status" value="1"/>
</dbReference>
<dbReference type="Gene3D" id="3.10.20.90">
    <property type="entry name" value="Phosphatidylinositol 3-kinase Catalytic Subunit, Chain A, domain 1"/>
    <property type="match status" value="1"/>
</dbReference>
<evidence type="ECO:0000256" key="6">
    <source>
        <dbReference type="ARBA" id="ARBA00022692"/>
    </source>
</evidence>
<dbReference type="EMBL" id="CASHTH010003510">
    <property type="protein sequence ID" value="CAI8045895.1"/>
    <property type="molecule type" value="Genomic_DNA"/>
</dbReference>
<comment type="caution">
    <text evidence="19">The sequence shown here is derived from an EMBL/GenBank/DDBJ whole genome shotgun (WGS) entry which is preliminary data.</text>
</comment>
<dbReference type="CDD" id="cd01801">
    <property type="entry name" value="Ubl_TECR_like"/>
    <property type="match status" value="1"/>
</dbReference>
<dbReference type="FunFam" id="1.20.120.1630:FF:000010">
    <property type="entry name" value="Steroid alpha reductase family protein"/>
    <property type="match status" value="1"/>
</dbReference>
<gene>
    <name evidence="19" type="ORF">GBAR_LOCUS25374</name>
</gene>
<keyword evidence="7" id="KW-0256">Endoplasmic reticulum</keyword>
<dbReference type="Pfam" id="PF21696">
    <property type="entry name" value="TECR_N"/>
    <property type="match status" value="1"/>
</dbReference>
<keyword evidence="6 17" id="KW-0812">Transmembrane</keyword>
<evidence type="ECO:0000256" key="9">
    <source>
        <dbReference type="ARBA" id="ARBA00022857"/>
    </source>
</evidence>